<dbReference type="OrthoDB" id="10252328at2759"/>
<dbReference type="EMBL" id="VXIV02002612">
    <property type="protein sequence ID" value="KAF6024152.1"/>
    <property type="molecule type" value="Genomic_DNA"/>
</dbReference>
<dbReference type="InterPro" id="IPR003591">
    <property type="entry name" value="Leu-rich_rpt_typical-subtyp"/>
</dbReference>
<comment type="caution">
    <text evidence="3">The sequence shown here is derived from an EMBL/GenBank/DDBJ whole genome shotgun (WGS) entry which is preliminary data.</text>
</comment>
<protein>
    <submittedName>
        <fullName evidence="3">Uncharacterized protein</fullName>
    </submittedName>
</protein>
<dbReference type="SUPFAM" id="SSF52058">
    <property type="entry name" value="L domain-like"/>
    <property type="match status" value="1"/>
</dbReference>
<keyword evidence="2" id="KW-0677">Repeat</keyword>
<keyword evidence="1" id="KW-0433">Leucine-rich repeat</keyword>
<dbReference type="Proteomes" id="UP000593567">
    <property type="component" value="Unassembled WGS sequence"/>
</dbReference>
<dbReference type="InterPro" id="IPR032675">
    <property type="entry name" value="LRR_dom_sf"/>
</dbReference>
<dbReference type="GO" id="GO:0005737">
    <property type="term" value="C:cytoplasm"/>
    <property type="evidence" value="ECO:0007669"/>
    <property type="project" value="TreeGrafter"/>
</dbReference>
<dbReference type="Gene3D" id="3.80.10.10">
    <property type="entry name" value="Ribonuclease Inhibitor"/>
    <property type="match status" value="1"/>
</dbReference>
<proteinExistence type="predicted"/>
<dbReference type="AlphaFoldDB" id="A0A7J7JD13"/>
<evidence type="ECO:0000256" key="1">
    <source>
        <dbReference type="ARBA" id="ARBA00022614"/>
    </source>
</evidence>
<accession>A0A7J7JD13</accession>
<evidence type="ECO:0000313" key="3">
    <source>
        <dbReference type="EMBL" id="KAF6024152.1"/>
    </source>
</evidence>
<evidence type="ECO:0000313" key="4">
    <source>
        <dbReference type="Proteomes" id="UP000593567"/>
    </source>
</evidence>
<dbReference type="PANTHER" id="PTHR48051:SF1">
    <property type="entry name" value="RAS SUPPRESSOR PROTEIN 1"/>
    <property type="match status" value="1"/>
</dbReference>
<gene>
    <name evidence="3" type="ORF">EB796_017547</name>
</gene>
<evidence type="ECO:0000256" key="2">
    <source>
        <dbReference type="ARBA" id="ARBA00022737"/>
    </source>
</evidence>
<dbReference type="Pfam" id="PF00560">
    <property type="entry name" value="LRR_1"/>
    <property type="match status" value="3"/>
</dbReference>
<dbReference type="InterPro" id="IPR050216">
    <property type="entry name" value="LRR_domain-containing"/>
</dbReference>
<dbReference type="InterPro" id="IPR001611">
    <property type="entry name" value="Leu-rich_rpt"/>
</dbReference>
<sequence>MLTSEHSESECMAMSTAIYLLSIYYNNRFLLVLKGCKVSYRHSDEPPMRSLQELISKDLILITDYKQIIDDIGDNHITHMELHLIDEMPPLDILAPYLGHLNLSVNTKLQNLDYIAISNLKHLKVLQLSNNLVSSDLLHETSRCTLLRQLILRGCELTDLPLSLKALNNLQSLDLEGNFFFKGLSEVVTQLTTLKSLNLKSCQLTELPESLRALKNLQTLLLNNNYFSKGLPKVVTQLTTLTNLSLRNCKLTKLPDSLNSLKYMEVLDISNNIFLGKLPSVVYRMANLEVLHIEDIPHLEELSSEILNMKHLKNIKCYNSFALRSPPYAVCQQSLSAIKKYFTDLQD</sequence>
<dbReference type="PANTHER" id="PTHR48051">
    <property type="match status" value="1"/>
</dbReference>
<keyword evidence="4" id="KW-1185">Reference proteome</keyword>
<name>A0A7J7JD13_BUGNE</name>
<reference evidence="3" key="1">
    <citation type="submission" date="2020-06" db="EMBL/GenBank/DDBJ databases">
        <title>Draft genome of Bugula neritina, a colonial animal packing powerful symbionts and potential medicines.</title>
        <authorList>
            <person name="Rayko M."/>
        </authorList>
    </citation>
    <scope>NUCLEOTIDE SEQUENCE [LARGE SCALE GENOMIC DNA]</scope>
    <source>
        <strain evidence="3">Kwan_BN1</strain>
    </source>
</reference>
<organism evidence="3 4">
    <name type="scientific">Bugula neritina</name>
    <name type="common">Brown bryozoan</name>
    <name type="synonym">Sertularia neritina</name>
    <dbReference type="NCBI Taxonomy" id="10212"/>
    <lineage>
        <taxon>Eukaryota</taxon>
        <taxon>Metazoa</taxon>
        <taxon>Spiralia</taxon>
        <taxon>Lophotrochozoa</taxon>
        <taxon>Bryozoa</taxon>
        <taxon>Gymnolaemata</taxon>
        <taxon>Cheilostomatida</taxon>
        <taxon>Flustrina</taxon>
        <taxon>Buguloidea</taxon>
        <taxon>Bugulidae</taxon>
        <taxon>Bugula</taxon>
    </lineage>
</organism>
<dbReference type="SMART" id="SM00369">
    <property type="entry name" value="LRR_TYP"/>
    <property type="match status" value="3"/>
</dbReference>